<evidence type="ECO:0000313" key="2">
    <source>
        <dbReference type="Proteomes" id="UP001066276"/>
    </source>
</evidence>
<keyword evidence="2" id="KW-1185">Reference proteome</keyword>
<dbReference type="Proteomes" id="UP001066276">
    <property type="component" value="Chromosome 3_2"/>
</dbReference>
<protein>
    <submittedName>
        <fullName evidence="1">Uncharacterized protein</fullName>
    </submittedName>
</protein>
<sequence length="161" mass="18515">MLVAVLCEKTRRRRESSLFFPARKPWRTSIFVRFVEEPFPPREYPLIILTSATLGLAPAQRWGSEDEAMINPRKKTARCVAMLRASLERFITESSQISTFFTFLDLLAACFHFTFCSKHSFLRKKCTNPPLVGIEIVNLFRAPLVQSSRLLQRTDVSGNML</sequence>
<organism evidence="1 2">
    <name type="scientific">Pleurodeles waltl</name>
    <name type="common">Iberian ribbed newt</name>
    <dbReference type="NCBI Taxonomy" id="8319"/>
    <lineage>
        <taxon>Eukaryota</taxon>
        <taxon>Metazoa</taxon>
        <taxon>Chordata</taxon>
        <taxon>Craniata</taxon>
        <taxon>Vertebrata</taxon>
        <taxon>Euteleostomi</taxon>
        <taxon>Amphibia</taxon>
        <taxon>Batrachia</taxon>
        <taxon>Caudata</taxon>
        <taxon>Salamandroidea</taxon>
        <taxon>Salamandridae</taxon>
        <taxon>Pleurodelinae</taxon>
        <taxon>Pleurodeles</taxon>
    </lineage>
</organism>
<evidence type="ECO:0000313" key="1">
    <source>
        <dbReference type="EMBL" id="KAJ1179744.1"/>
    </source>
</evidence>
<dbReference type="AlphaFoldDB" id="A0AAV7TUB6"/>
<name>A0AAV7TUB6_PLEWA</name>
<proteinExistence type="predicted"/>
<accession>A0AAV7TUB6</accession>
<reference evidence="1" key="1">
    <citation type="journal article" date="2022" name="bioRxiv">
        <title>Sequencing and chromosome-scale assembly of the giantPleurodeles waltlgenome.</title>
        <authorList>
            <person name="Brown T."/>
            <person name="Elewa A."/>
            <person name="Iarovenko S."/>
            <person name="Subramanian E."/>
            <person name="Araus A.J."/>
            <person name="Petzold A."/>
            <person name="Susuki M."/>
            <person name="Suzuki K.-i.T."/>
            <person name="Hayashi T."/>
            <person name="Toyoda A."/>
            <person name="Oliveira C."/>
            <person name="Osipova E."/>
            <person name="Leigh N.D."/>
            <person name="Simon A."/>
            <person name="Yun M.H."/>
        </authorList>
    </citation>
    <scope>NUCLEOTIDE SEQUENCE</scope>
    <source>
        <strain evidence="1">20211129_DDA</strain>
        <tissue evidence="1">Liver</tissue>
    </source>
</reference>
<gene>
    <name evidence="1" type="ORF">NDU88_004978</name>
</gene>
<comment type="caution">
    <text evidence="1">The sequence shown here is derived from an EMBL/GenBank/DDBJ whole genome shotgun (WGS) entry which is preliminary data.</text>
</comment>
<dbReference type="EMBL" id="JANPWB010000006">
    <property type="protein sequence ID" value="KAJ1179744.1"/>
    <property type="molecule type" value="Genomic_DNA"/>
</dbReference>